<reference evidence="1 2" key="1">
    <citation type="submission" date="2022-01" db="EMBL/GenBank/DDBJ databases">
        <title>Whole genome-based taxonomy of the Shewanellaceae.</title>
        <authorList>
            <person name="Martin-Rodriguez A.J."/>
        </authorList>
    </citation>
    <scope>NUCLEOTIDE SEQUENCE [LARGE SCALE GENOMIC DNA]</scope>
    <source>
        <strain evidence="1 2">DSM 17177</strain>
    </source>
</reference>
<dbReference type="Proteomes" id="UP001203423">
    <property type="component" value="Unassembled WGS sequence"/>
</dbReference>
<protein>
    <submittedName>
        <fullName evidence="1">DUF3540 domain-containing protein</fullName>
    </submittedName>
</protein>
<dbReference type="Pfam" id="PF12059">
    <property type="entry name" value="DUF3540"/>
    <property type="match status" value="1"/>
</dbReference>
<evidence type="ECO:0000313" key="2">
    <source>
        <dbReference type="Proteomes" id="UP001203423"/>
    </source>
</evidence>
<comment type="caution">
    <text evidence="1">The sequence shown here is derived from an EMBL/GenBank/DDBJ whole genome shotgun (WGS) entry which is preliminary data.</text>
</comment>
<gene>
    <name evidence="1" type="ORF">L2764_18770</name>
</gene>
<dbReference type="InterPro" id="IPR021927">
    <property type="entry name" value="DUF3540"/>
</dbReference>
<proteinExistence type="predicted"/>
<dbReference type="EMBL" id="JAKIKS010000089">
    <property type="protein sequence ID" value="MCL1126470.1"/>
    <property type="molecule type" value="Genomic_DNA"/>
</dbReference>
<dbReference type="RefSeq" id="WP_248941858.1">
    <property type="nucleotide sequence ID" value="NZ_JAKIKS010000089.1"/>
</dbReference>
<organism evidence="1 2">
    <name type="scientific">Shewanella surugensis</name>
    <dbReference type="NCBI Taxonomy" id="212020"/>
    <lineage>
        <taxon>Bacteria</taxon>
        <taxon>Pseudomonadati</taxon>
        <taxon>Pseudomonadota</taxon>
        <taxon>Gammaproteobacteria</taxon>
        <taxon>Alteromonadales</taxon>
        <taxon>Shewanellaceae</taxon>
        <taxon>Shewanella</taxon>
    </lineage>
</organism>
<evidence type="ECO:0000313" key="1">
    <source>
        <dbReference type="EMBL" id="MCL1126470.1"/>
    </source>
</evidence>
<accession>A0ABT0LFN6</accession>
<keyword evidence="2" id="KW-1185">Reference proteome</keyword>
<name>A0ABT0LFN6_9GAMM</name>
<sequence>MNAIPFVKDNLSHFEMETGTVVSLSKDTFADTGGMTVLVAGKPFNVKVAAGCLLQPSEGDMCLVAIDGQAEGWLLSVLVQRDPTQAHITHQGDLSFNVSGKLQLTGNDVATQAMNNIAFQADAITSSSQTMAVQSHDVSLVANKTHVISKLMNVVADKVDHVVEMWLSRLGERFQIVRDHDEQQTGSSRHLVDGELQVHAENIVSTADEQMVLDAEKIHLG</sequence>